<feature type="transmembrane region" description="Helical" evidence="1">
    <location>
        <begin position="53"/>
        <end position="71"/>
    </location>
</feature>
<dbReference type="EMBL" id="LZSY01000088">
    <property type="protein sequence ID" value="OBB90912.1"/>
    <property type="molecule type" value="Genomic_DNA"/>
</dbReference>
<gene>
    <name evidence="2" type="ORF">A5779_24905</name>
</gene>
<evidence type="ECO:0000256" key="1">
    <source>
        <dbReference type="SAM" id="Phobius"/>
    </source>
</evidence>
<dbReference type="InterPro" id="IPR036938">
    <property type="entry name" value="PAP2/HPO_sf"/>
</dbReference>
<evidence type="ECO:0000313" key="2">
    <source>
        <dbReference type="EMBL" id="OBB90912.1"/>
    </source>
</evidence>
<organism evidence="2 3">
    <name type="scientific">Mycolicibacterium peregrinum</name>
    <name type="common">Mycobacterium peregrinum</name>
    <dbReference type="NCBI Taxonomy" id="43304"/>
    <lineage>
        <taxon>Bacteria</taxon>
        <taxon>Bacillati</taxon>
        <taxon>Actinomycetota</taxon>
        <taxon>Actinomycetes</taxon>
        <taxon>Mycobacteriales</taxon>
        <taxon>Mycobacteriaceae</taxon>
        <taxon>Mycolicibacterium</taxon>
    </lineage>
</organism>
<accession>A0A1A0W502</accession>
<proteinExistence type="predicted"/>
<dbReference type="SUPFAM" id="SSF48317">
    <property type="entry name" value="Acid phosphatase/Vanadium-dependent haloperoxidase"/>
    <property type="match status" value="1"/>
</dbReference>
<keyword evidence="1" id="KW-1133">Transmembrane helix</keyword>
<dbReference type="AlphaFoldDB" id="A0A1A0W502"/>
<reference evidence="3" key="1">
    <citation type="submission" date="2016-06" db="EMBL/GenBank/DDBJ databases">
        <authorList>
            <person name="Sutton G."/>
            <person name="Brinkac L."/>
            <person name="Sanka R."/>
            <person name="Adams M."/>
            <person name="Lau E."/>
            <person name="Mehaffy C."/>
            <person name="Tameris M."/>
            <person name="Hatherill M."/>
            <person name="Hanekom W."/>
            <person name="Mahomed H."/>
            <person name="Mcshane H."/>
        </authorList>
    </citation>
    <scope>NUCLEOTIDE SEQUENCE [LARGE SCALE GENOMIC DNA]</scope>
    <source>
        <strain evidence="3">852002-10433_SCH5171157</strain>
    </source>
</reference>
<keyword evidence="1" id="KW-0812">Transmembrane</keyword>
<sequence length="87" mass="9235">MIATSGHTTFLVAGTSLLVLVAGMRLWVLVVAVCVVLLAMFGLSMTFHYFTDTIGGVLLGTSVVCVAAMLARDRQYGQVDDASPDLR</sequence>
<name>A0A1A0W502_MYCPR</name>
<dbReference type="Proteomes" id="UP000094008">
    <property type="component" value="Unassembled WGS sequence"/>
</dbReference>
<protein>
    <recommendedName>
        <fullName evidence="4">Phosphatase PAP2 family protein</fullName>
    </recommendedName>
</protein>
<dbReference type="Gene3D" id="1.20.144.10">
    <property type="entry name" value="Phosphatidic acid phosphatase type 2/haloperoxidase"/>
    <property type="match status" value="1"/>
</dbReference>
<evidence type="ECO:0008006" key="4">
    <source>
        <dbReference type="Google" id="ProtNLM"/>
    </source>
</evidence>
<keyword evidence="1" id="KW-0472">Membrane</keyword>
<feature type="transmembrane region" description="Helical" evidence="1">
    <location>
        <begin position="26"/>
        <end position="47"/>
    </location>
</feature>
<evidence type="ECO:0000313" key="3">
    <source>
        <dbReference type="Proteomes" id="UP000094008"/>
    </source>
</evidence>
<comment type="caution">
    <text evidence="2">The sequence shown here is derived from an EMBL/GenBank/DDBJ whole genome shotgun (WGS) entry which is preliminary data.</text>
</comment>